<evidence type="ECO:0000256" key="1">
    <source>
        <dbReference type="SAM" id="Phobius"/>
    </source>
</evidence>
<feature type="transmembrane region" description="Helical" evidence="1">
    <location>
        <begin position="17"/>
        <end position="40"/>
    </location>
</feature>
<reference evidence="3" key="1">
    <citation type="submission" date="2017-09" db="EMBL/GenBank/DDBJ databases">
        <title>The Reconstruction of 2,631 Draft Metagenome-Assembled Genomes from the Global Oceans.</title>
        <authorList>
            <person name="Tully B.J."/>
            <person name="Graham E.D."/>
            <person name="Heidelberg J.F."/>
        </authorList>
    </citation>
    <scope>NUCLEOTIDE SEQUENCE [LARGE SCALE GENOMIC DNA]</scope>
</reference>
<dbReference type="Proteomes" id="UP000226712">
    <property type="component" value="Unassembled WGS sequence"/>
</dbReference>
<accession>A0A2D6LP88</accession>
<feature type="transmembrane region" description="Helical" evidence="1">
    <location>
        <begin position="68"/>
        <end position="90"/>
    </location>
</feature>
<keyword evidence="1" id="KW-0812">Transmembrane</keyword>
<keyword evidence="1" id="KW-0472">Membrane</keyword>
<feature type="transmembrane region" description="Helical" evidence="1">
    <location>
        <begin position="99"/>
        <end position="119"/>
    </location>
</feature>
<sequence>MVFFEALQALLSLDVSFFVNIIIDHIIFVFGIAAAAHYFFDGKKLIFWFVFISVTLWALIDLGTYTGLVFTGTLFLLVYYITKFAVLAFVESVPSLKPYIVAFNEFHFFIMLIIFLFFVGGG</sequence>
<dbReference type="EMBL" id="NZBD01000002">
    <property type="protein sequence ID" value="MAG17918.1"/>
    <property type="molecule type" value="Genomic_DNA"/>
</dbReference>
<evidence type="ECO:0000313" key="2">
    <source>
        <dbReference type="EMBL" id="MAG17918.1"/>
    </source>
</evidence>
<name>A0A2D6LP88_9ARCH</name>
<gene>
    <name evidence="2" type="ORF">CL944_00395</name>
</gene>
<organism evidence="2 3">
    <name type="scientific">Candidatus Iainarchaeum sp</name>
    <dbReference type="NCBI Taxonomy" id="3101447"/>
    <lineage>
        <taxon>Archaea</taxon>
        <taxon>Candidatus Iainarchaeota</taxon>
        <taxon>Candidatus Iainarchaeia</taxon>
        <taxon>Candidatus Iainarchaeales</taxon>
        <taxon>Candidatus Iainarchaeaceae</taxon>
        <taxon>Candidatus Iainarchaeum</taxon>
    </lineage>
</organism>
<evidence type="ECO:0000313" key="3">
    <source>
        <dbReference type="Proteomes" id="UP000226712"/>
    </source>
</evidence>
<protein>
    <submittedName>
        <fullName evidence="2">Uncharacterized protein</fullName>
    </submittedName>
</protein>
<dbReference type="AlphaFoldDB" id="A0A2D6LP88"/>
<proteinExistence type="predicted"/>
<keyword evidence="1" id="KW-1133">Transmembrane helix</keyword>
<comment type="caution">
    <text evidence="2">The sequence shown here is derived from an EMBL/GenBank/DDBJ whole genome shotgun (WGS) entry which is preliminary data.</text>
</comment>
<feature type="transmembrane region" description="Helical" evidence="1">
    <location>
        <begin position="45"/>
        <end position="62"/>
    </location>
</feature>